<dbReference type="WBParaSite" id="PTRK_0001041700.1">
    <property type="protein sequence ID" value="PTRK_0001041700.1"/>
    <property type="gene ID" value="PTRK_0001041700"/>
</dbReference>
<feature type="chain" id="PRO_5005892021" description="Palmitoyl-protein thioesterase 1" evidence="10">
    <location>
        <begin position="21"/>
        <end position="308"/>
    </location>
</feature>
<comment type="catalytic activity">
    <reaction evidence="9">
        <text>S-hexadecanoyl-L-cysteinyl-[protein] + H2O = L-cysteinyl-[protein] + hexadecanoate + H(+)</text>
        <dbReference type="Rhea" id="RHEA:19233"/>
        <dbReference type="Rhea" id="RHEA-COMP:10131"/>
        <dbReference type="Rhea" id="RHEA-COMP:11032"/>
        <dbReference type="ChEBI" id="CHEBI:7896"/>
        <dbReference type="ChEBI" id="CHEBI:15377"/>
        <dbReference type="ChEBI" id="CHEBI:15378"/>
        <dbReference type="ChEBI" id="CHEBI:29950"/>
        <dbReference type="ChEBI" id="CHEBI:74151"/>
        <dbReference type="EC" id="3.1.2.22"/>
    </reaction>
    <physiologicalReaction direction="left-to-right" evidence="9">
        <dbReference type="Rhea" id="RHEA:19234"/>
    </physiologicalReaction>
</comment>
<evidence type="ECO:0000256" key="5">
    <source>
        <dbReference type="ARBA" id="ARBA00022801"/>
    </source>
</evidence>
<evidence type="ECO:0000256" key="6">
    <source>
        <dbReference type="ARBA" id="ARBA00023157"/>
    </source>
</evidence>
<dbReference type="Proteomes" id="UP000038045">
    <property type="component" value="Unplaced"/>
</dbReference>
<dbReference type="Pfam" id="PF02089">
    <property type="entry name" value="Palm_thioest"/>
    <property type="match status" value="1"/>
</dbReference>
<comment type="similarity">
    <text evidence="1">Belongs to the palmitoyl-protein thioesterase family.</text>
</comment>
<keyword evidence="5" id="KW-0378">Hydrolase</keyword>
<organism evidence="11 12">
    <name type="scientific">Parastrongyloides trichosuri</name>
    <name type="common">Possum-specific nematode worm</name>
    <dbReference type="NCBI Taxonomy" id="131310"/>
    <lineage>
        <taxon>Eukaryota</taxon>
        <taxon>Metazoa</taxon>
        <taxon>Ecdysozoa</taxon>
        <taxon>Nematoda</taxon>
        <taxon>Chromadorea</taxon>
        <taxon>Rhabditida</taxon>
        <taxon>Tylenchina</taxon>
        <taxon>Panagrolaimomorpha</taxon>
        <taxon>Strongyloidoidea</taxon>
        <taxon>Strongyloididae</taxon>
        <taxon>Parastrongyloides</taxon>
    </lineage>
</organism>
<dbReference type="InterPro" id="IPR029058">
    <property type="entry name" value="AB_hydrolase_fold"/>
</dbReference>
<accession>A0A0N4ZPF7</accession>
<dbReference type="GO" id="GO:0006898">
    <property type="term" value="P:receptor-mediated endocytosis"/>
    <property type="evidence" value="ECO:0007669"/>
    <property type="project" value="TreeGrafter"/>
</dbReference>
<feature type="signal peptide" evidence="10">
    <location>
        <begin position="1"/>
        <end position="20"/>
    </location>
</feature>
<dbReference type="PRINTS" id="PR00414">
    <property type="entry name" value="PPTHIESTRASE"/>
</dbReference>
<dbReference type="EC" id="3.1.2.22" evidence="2"/>
<evidence type="ECO:0000313" key="12">
    <source>
        <dbReference type="WBParaSite" id="PTRK_0001041700.1"/>
    </source>
</evidence>
<evidence type="ECO:0000313" key="11">
    <source>
        <dbReference type="Proteomes" id="UP000038045"/>
    </source>
</evidence>
<dbReference type="GO" id="GO:0005764">
    <property type="term" value="C:lysosome"/>
    <property type="evidence" value="ECO:0007669"/>
    <property type="project" value="TreeGrafter"/>
</dbReference>
<proteinExistence type="inferred from homology"/>
<dbReference type="STRING" id="131310.A0A0N4ZPF7"/>
<keyword evidence="7" id="KW-0325">Glycoprotein</keyword>
<evidence type="ECO:0000256" key="10">
    <source>
        <dbReference type="SAM" id="SignalP"/>
    </source>
</evidence>
<dbReference type="PANTHER" id="PTHR11247:SF8">
    <property type="entry name" value="PALMITOYL-PROTEIN THIOESTERASE 1"/>
    <property type="match status" value="1"/>
</dbReference>
<dbReference type="Gene3D" id="3.40.50.1820">
    <property type="entry name" value="alpha/beta hydrolase"/>
    <property type="match status" value="1"/>
</dbReference>
<reference evidence="12" key="1">
    <citation type="submission" date="2017-02" db="UniProtKB">
        <authorList>
            <consortium name="WormBaseParasite"/>
        </authorList>
    </citation>
    <scope>IDENTIFICATION</scope>
</reference>
<name>A0A0N4ZPF7_PARTI</name>
<dbReference type="FunFam" id="3.40.50.1820:FF:000107">
    <property type="entry name" value="Palmitoyl-protein thioesterase 1"/>
    <property type="match status" value="1"/>
</dbReference>
<evidence type="ECO:0000256" key="2">
    <source>
        <dbReference type="ARBA" id="ARBA00012423"/>
    </source>
</evidence>
<evidence type="ECO:0000256" key="9">
    <source>
        <dbReference type="ARBA" id="ARBA00047409"/>
    </source>
</evidence>
<evidence type="ECO:0000256" key="4">
    <source>
        <dbReference type="ARBA" id="ARBA00022729"/>
    </source>
</evidence>
<dbReference type="PANTHER" id="PTHR11247">
    <property type="entry name" value="PALMITOYL-PROTEIN THIOESTERASE/DOLICHYLDIPHOSPHATASE 1"/>
    <property type="match status" value="1"/>
</dbReference>
<keyword evidence="4 10" id="KW-0732">Signal</keyword>
<evidence type="ECO:0000256" key="1">
    <source>
        <dbReference type="ARBA" id="ARBA00010758"/>
    </source>
</evidence>
<sequence length="308" mass="35492">MKLHLILILTFILLINSKRSKYPVYLLKKNYQNVSLPVVIWHGMGDSCCNPLSIGWIKSIIQKQLPGVYVHSLMIGDNVASDTEHGFIGNMNFLVEEACEKIRKDPYLRNGYNGLGFSQGGLFMRAVAERCPTPQMNNLISIGGPQQGIYGFPYCVGPTRLCRYVKTLLNYGAYTGFVQRNVVQAQYWHDPKQDDEYKTYNIFLADLNNENEINKKYKENLLKLKKMVLVKFLRDEMVVPKESEWFGFYDKSGVKVIPMENTTLYSDDKLGLKKLSDSGRMYLLECDGQHLQMSEDFFINKIIFPFLK</sequence>
<dbReference type="InterPro" id="IPR002472">
    <property type="entry name" value="Palm_thioest"/>
</dbReference>
<keyword evidence="6" id="KW-1015">Disulfide bond</keyword>
<evidence type="ECO:0000256" key="7">
    <source>
        <dbReference type="ARBA" id="ARBA00023180"/>
    </source>
</evidence>
<keyword evidence="11" id="KW-1185">Reference proteome</keyword>
<dbReference type="SUPFAM" id="SSF53474">
    <property type="entry name" value="alpha/beta-Hydrolases"/>
    <property type="match status" value="1"/>
</dbReference>
<dbReference type="AlphaFoldDB" id="A0A0N4ZPF7"/>
<dbReference type="GO" id="GO:0008474">
    <property type="term" value="F:palmitoyl-(protein) hydrolase activity"/>
    <property type="evidence" value="ECO:0007669"/>
    <property type="project" value="UniProtKB-EC"/>
</dbReference>
<evidence type="ECO:0000256" key="3">
    <source>
        <dbReference type="ARBA" id="ARBA00014212"/>
    </source>
</evidence>
<evidence type="ECO:0000256" key="8">
    <source>
        <dbReference type="ARBA" id="ARBA00031934"/>
    </source>
</evidence>
<protein>
    <recommendedName>
        <fullName evidence="3">Palmitoyl-protein thioesterase 1</fullName>
        <ecNumber evidence="2">3.1.2.22</ecNumber>
    </recommendedName>
    <alternativeName>
        <fullName evidence="8">Palmitoyl-protein hydrolase 1</fullName>
    </alternativeName>
</protein>